<feature type="signal peptide" evidence="1">
    <location>
        <begin position="1"/>
        <end position="27"/>
    </location>
</feature>
<name>A0A843YXZ3_9BURK</name>
<comment type="caution">
    <text evidence="2">The sequence shown here is derived from an EMBL/GenBank/DDBJ whole genome shotgun (WGS) entry which is preliminary data.</text>
</comment>
<accession>A0A843YXZ3</accession>
<keyword evidence="1" id="KW-0732">Signal</keyword>
<reference evidence="2 3" key="1">
    <citation type="submission" date="2019-10" db="EMBL/GenBank/DDBJ databases">
        <title>Glaciimonas soli sp. nov., a psychrophilic bacterium isolated from the forest soil of a high elevation mountain in Taiwan.</title>
        <authorList>
            <person name="Wang L.-T."/>
            <person name="Shieh W.Y."/>
        </authorList>
    </citation>
    <scope>NUCLEOTIDE SEQUENCE [LARGE SCALE GENOMIC DNA]</scope>
    <source>
        <strain evidence="2 3">GS1</strain>
    </source>
</reference>
<dbReference type="RefSeq" id="WP_153236274.1">
    <property type="nucleotide sequence ID" value="NZ_WINI01000011.1"/>
</dbReference>
<organism evidence="2 3">
    <name type="scientific">Glaciimonas soli</name>
    <dbReference type="NCBI Taxonomy" id="2590999"/>
    <lineage>
        <taxon>Bacteria</taxon>
        <taxon>Pseudomonadati</taxon>
        <taxon>Pseudomonadota</taxon>
        <taxon>Betaproteobacteria</taxon>
        <taxon>Burkholderiales</taxon>
        <taxon>Oxalobacteraceae</taxon>
        <taxon>Glaciimonas</taxon>
    </lineage>
</organism>
<dbReference type="SUPFAM" id="SSF53850">
    <property type="entry name" value="Periplasmic binding protein-like II"/>
    <property type="match status" value="1"/>
</dbReference>
<evidence type="ECO:0000313" key="3">
    <source>
        <dbReference type="Proteomes" id="UP000451565"/>
    </source>
</evidence>
<keyword evidence="3" id="KW-1185">Reference proteome</keyword>
<dbReference type="EMBL" id="WINI01000011">
    <property type="protein sequence ID" value="MQR02643.1"/>
    <property type="molecule type" value="Genomic_DNA"/>
</dbReference>
<dbReference type="AlphaFoldDB" id="A0A843YXZ3"/>
<dbReference type="OrthoDB" id="547680at2"/>
<dbReference type="PROSITE" id="PS51257">
    <property type="entry name" value="PROKAR_LIPOPROTEIN"/>
    <property type="match status" value="1"/>
</dbReference>
<evidence type="ECO:0000313" key="2">
    <source>
        <dbReference type="EMBL" id="MQR02643.1"/>
    </source>
</evidence>
<dbReference type="Proteomes" id="UP000451565">
    <property type="component" value="Unassembled WGS sequence"/>
</dbReference>
<proteinExistence type="predicted"/>
<feature type="chain" id="PRO_5032851094" evidence="1">
    <location>
        <begin position="28"/>
        <end position="304"/>
    </location>
</feature>
<evidence type="ECO:0000256" key="1">
    <source>
        <dbReference type="SAM" id="SignalP"/>
    </source>
</evidence>
<dbReference type="Gene3D" id="3.40.190.10">
    <property type="entry name" value="Periplasmic binding protein-like II"/>
    <property type="match status" value="1"/>
</dbReference>
<gene>
    <name evidence="2" type="ORF">GEV47_18355</name>
</gene>
<protein>
    <submittedName>
        <fullName evidence="2">Transporter substrate-binding domain-containing protein</fullName>
    </submittedName>
</protein>
<sequence>MINRLYLSAQRCLLHLLLLLLSGSACCQTTVIYPSSASSIDIRHNDLIELLSTSLEKTKREYGAYSVGPSKLKMNEARSLVELKRGDSVTVVWSPTSEELEKKYIAIRIPLRKGLLGLRISLIDKKKQSSLERVNTITDLKKLSLGMGIGWVDLSVLKANEINVVTAHYDALFTMTAHDRFDLFPRGINEVFNEYDQRRQIYPNLAVEQNLLIYYPWPYYFFVNKNNPQLAERIRLGLERMIDDGTFNRIFMKYNGEAIRRANLSHRHIIQLKNPFLPRQTPTDARYWLFPSLIKSDVIKQTLH</sequence>